<dbReference type="InterPro" id="IPR004095">
    <property type="entry name" value="TGS"/>
</dbReference>
<feature type="domain" description="ACT" evidence="6">
    <location>
        <begin position="668"/>
        <end position="751"/>
    </location>
</feature>
<keyword evidence="8" id="KW-0808">Transferase</keyword>
<evidence type="ECO:0000256" key="5">
    <source>
        <dbReference type="RuleBase" id="RU003847"/>
    </source>
</evidence>
<evidence type="ECO:0000313" key="8">
    <source>
        <dbReference type="EMBL" id="MFG6440240.1"/>
    </source>
</evidence>
<dbReference type="InterPro" id="IPR033655">
    <property type="entry name" value="TGS_RelA/SpoT"/>
</dbReference>
<dbReference type="Gene3D" id="3.30.460.10">
    <property type="entry name" value="Beta Polymerase, domain 2"/>
    <property type="match status" value="1"/>
</dbReference>
<dbReference type="InterPro" id="IPR007685">
    <property type="entry name" value="RelA_SpoT"/>
</dbReference>
<dbReference type="PANTHER" id="PTHR21262">
    <property type="entry name" value="GUANOSINE-3',5'-BIS DIPHOSPHATE 3'-PYROPHOSPHOHYDROLASE"/>
    <property type="match status" value="1"/>
</dbReference>
<comment type="caution">
    <text evidence="8">The sequence shown here is derived from an EMBL/GenBank/DDBJ whole genome shotgun (WGS) entry which is preliminary data.</text>
</comment>
<dbReference type="Pfam" id="PF13291">
    <property type="entry name" value="ACT_4"/>
    <property type="match status" value="1"/>
</dbReference>
<dbReference type="Gene3D" id="3.10.20.30">
    <property type="match status" value="1"/>
</dbReference>
<dbReference type="CDD" id="cd05399">
    <property type="entry name" value="NT_Rel-Spo_like"/>
    <property type="match status" value="1"/>
</dbReference>
<comment type="similarity">
    <text evidence="5">Belongs to the relA/spoT family.</text>
</comment>
<dbReference type="InterPro" id="IPR012675">
    <property type="entry name" value="Beta-grasp_dom_sf"/>
</dbReference>
<dbReference type="SUPFAM" id="SSF81271">
    <property type="entry name" value="TGS-like"/>
    <property type="match status" value="1"/>
</dbReference>
<dbReference type="InterPro" id="IPR012676">
    <property type="entry name" value="TGS-like"/>
</dbReference>
<dbReference type="NCBIfam" id="TIGR00691">
    <property type="entry name" value="spoT_relA"/>
    <property type="match status" value="1"/>
</dbReference>
<evidence type="ECO:0000256" key="3">
    <source>
        <dbReference type="ARBA" id="ARBA00032407"/>
    </source>
</evidence>
<dbReference type="SMART" id="SM00954">
    <property type="entry name" value="RelA_SpoT"/>
    <property type="match status" value="1"/>
</dbReference>
<evidence type="ECO:0000259" key="6">
    <source>
        <dbReference type="PROSITE" id="PS51671"/>
    </source>
</evidence>
<gene>
    <name evidence="8" type="ORF">ACG0Z3_06040</name>
</gene>
<evidence type="ECO:0000259" key="7">
    <source>
        <dbReference type="PROSITE" id="PS51880"/>
    </source>
</evidence>
<evidence type="ECO:0000256" key="4">
    <source>
        <dbReference type="ARBA" id="ARBA00033308"/>
    </source>
</evidence>
<dbReference type="InterPro" id="IPR045865">
    <property type="entry name" value="ACT-like_dom_sf"/>
</dbReference>
<feature type="domain" description="TGS" evidence="7">
    <location>
        <begin position="406"/>
        <end position="467"/>
    </location>
</feature>
<dbReference type="Gene3D" id="3.30.70.260">
    <property type="match status" value="1"/>
</dbReference>
<name>A0ABW7FEU3_9BURK</name>
<dbReference type="Pfam" id="PF13328">
    <property type="entry name" value="HD_4"/>
    <property type="match status" value="1"/>
</dbReference>
<dbReference type="CDD" id="cd01668">
    <property type="entry name" value="TGS_RSH"/>
    <property type="match status" value="1"/>
</dbReference>
<dbReference type="Pfam" id="PF04607">
    <property type="entry name" value="RelA_SpoT"/>
    <property type="match status" value="1"/>
</dbReference>
<dbReference type="SUPFAM" id="SSF109604">
    <property type="entry name" value="HD-domain/PDEase-like"/>
    <property type="match status" value="1"/>
</dbReference>
<dbReference type="PROSITE" id="PS51880">
    <property type="entry name" value="TGS"/>
    <property type="match status" value="1"/>
</dbReference>
<dbReference type="Pfam" id="PF02824">
    <property type="entry name" value="TGS"/>
    <property type="match status" value="1"/>
</dbReference>
<dbReference type="Gene3D" id="1.10.3210.10">
    <property type="entry name" value="Hypothetical protein af1432"/>
    <property type="match status" value="1"/>
</dbReference>
<accession>A0ABW7FEU3</accession>
<dbReference type="InterPro" id="IPR002912">
    <property type="entry name" value="ACT_dom"/>
</dbReference>
<dbReference type="Proteomes" id="UP001606301">
    <property type="component" value="Unassembled WGS sequence"/>
</dbReference>
<protein>
    <recommendedName>
        <fullName evidence="1">GTP pyrophosphokinase</fullName>
    </recommendedName>
    <alternativeName>
        <fullName evidence="3">(p)ppGpp synthase</fullName>
    </alternativeName>
    <alternativeName>
        <fullName evidence="2">ATP:GTP 3'-pyrophosphotransferase</fullName>
    </alternativeName>
    <alternativeName>
        <fullName evidence="4">ppGpp synthase I</fullName>
    </alternativeName>
</protein>
<dbReference type="RefSeq" id="WP_394396270.1">
    <property type="nucleotide sequence ID" value="NZ_JBIGHW010000003.1"/>
</dbReference>
<dbReference type="SUPFAM" id="SSF55021">
    <property type="entry name" value="ACT-like"/>
    <property type="match status" value="1"/>
</dbReference>
<evidence type="ECO:0000256" key="1">
    <source>
        <dbReference type="ARBA" id="ARBA00019852"/>
    </source>
</evidence>
<keyword evidence="9" id="KW-1185">Reference proteome</keyword>
<dbReference type="InterPro" id="IPR004811">
    <property type="entry name" value="RelA/Spo_fam"/>
</dbReference>
<dbReference type="GO" id="GO:0008728">
    <property type="term" value="F:GTP diphosphokinase activity"/>
    <property type="evidence" value="ECO:0007669"/>
    <property type="project" value="UniProtKB-EC"/>
</dbReference>
<reference evidence="8 9" key="1">
    <citation type="submission" date="2024-08" db="EMBL/GenBank/DDBJ databases">
        <authorList>
            <person name="Lu H."/>
        </authorList>
    </citation>
    <scope>NUCLEOTIDE SEQUENCE [LARGE SCALE GENOMIC DNA]</scope>
    <source>
        <strain evidence="8 9">LKC17W</strain>
    </source>
</reference>
<evidence type="ECO:0000256" key="2">
    <source>
        <dbReference type="ARBA" id="ARBA00029754"/>
    </source>
</evidence>
<sequence length="751" mass="81615">MKTGLMPEGAHAAPIVALLDASTGHSHAEVARARAFAEPLLAAETLDTGENALAHADGVAAILHGIGAAQELQAAAYLVYAADFLAKPEEIVAKAFGDSHASLVTHTRKLVQMQRAARSARVSTDQKAEQTERVRKMLLAFSRDLRVVLLRLASRLQTLRWHAASKQPCPAELAAESQAVFAPLANRLGIWQIKWELEDLAFRFREPEAYKALAKGLQEKRVEREHRIEAARAALQSDLQAQGITAEVQGRPKHLYSIHKKMQGKALSLDRVFDLRALRVIVATVADCYGVLARLHEVYTPVPGEFDDYIAKPKPNGYQSLHTVVLGADGRAMEVQIRTREMHDHAEHGVAAHWAYKEAGARGYAGVSAAGEFEEQVARARKAVLNQLLAWERDTVQGEGGAVFDDRIYVFTPQATIVELAAGATPVDFAYAVHTDLGHRCRGARIDGQMLPLNTALHSGQTVEIIAIKEGGPSLDWLNPELGYLQSQRLRAKVRAWFNALQQAQTIAKGRELVEKLLQREGKTALKLDELAARLGFKGADALFEVVGKDEYSLRNIELLLRPPEPVADEDELLAQRHTRSASSPGGGRGGVLVVGIDSLLTTLSRCCRPAPPDAISGFVTRGKGVAIHRSDCSNLAEMRRRSPERVIAVAWGGGDAAGKSAPVYPVDVLVEAGDRQGLLRDVLEVFAKEKMNVVAVNTQSLQGSAATKPRTGGGDTAWMSFTLELSDATRLAKVLRDLCAISGVRSARRK</sequence>
<dbReference type="PANTHER" id="PTHR21262:SF31">
    <property type="entry name" value="GTP PYROPHOSPHOKINASE"/>
    <property type="match status" value="1"/>
</dbReference>
<dbReference type="PROSITE" id="PS51671">
    <property type="entry name" value="ACT"/>
    <property type="match status" value="1"/>
</dbReference>
<dbReference type="EMBL" id="JBIGHW010000003">
    <property type="protein sequence ID" value="MFG6440240.1"/>
    <property type="molecule type" value="Genomic_DNA"/>
</dbReference>
<dbReference type="SUPFAM" id="SSF81301">
    <property type="entry name" value="Nucleotidyltransferase"/>
    <property type="match status" value="1"/>
</dbReference>
<organism evidence="8 9">
    <name type="scientific">Pelomonas margarita</name>
    <dbReference type="NCBI Taxonomy" id="3299031"/>
    <lineage>
        <taxon>Bacteria</taxon>
        <taxon>Pseudomonadati</taxon>
        <taxon>Pseudomonadota</taxon>
        <taxon>Betaproteobacteria</taxon>
        <taxon>Burkholderiales</taxon>
        <taxon>Sphaerotilaceae</taxon>
        <taxon>Roseateles</taxon>
    </lineage>
</organism>
<dbReference type="InterPro" id="IPR043519">
    <property type="entry name" value="NT_sf"/>
</dbReference>
<dbReference type="CDD" id="cd04876">
    <property type="entry name" value="ACT_RelA-SpoT"/>
    <property type="match status" value="1"/>
</dbReference>
<evidence type="ECO:0000313" key="9">
    <source>
        <dbReference type="Proteomes" id="UP001606301"/>
    </source>
</evidence>
<comment type="function">
    <text evidence="5">In eubacteria ppGpp (guanosine 3'-diphosphate 5'-diphosphate) is a mediator of the stringent response that coordinates a variety of cellular activities in response to changes in nutritional abundance.</text>
</comment>
<proteinExistence type="inferred from homology"/>